<organism evidence="4">
    <name type="scientific">freshwater metagenome</name>
    <dbReference type="NCBI Taxonomy" id="449393"/>
    <lineage>
        <taxon>unclassified sequences</taxon>
        <taxon>metagenomes</taxon>
        <taxon>ecological metagenomes</taxon>
    </lineage>
</organism>
<dbReference type="InterPro" id="IPR029026">
    <property type="entry name" value="tRNA_m1G_MTases_N"/>
</dbReference>
<dbReference type="InterPro" id="IPR051259">
    <property type="entry name" value="rRNA_Methyltransferase"/>
</dbReference>
<protein>
    <submittedName>
        <fullName evidence="4">Unannotated protein</fullName>
    </submittedName>
</protein>
<sequence>MAAGWEVEGQYLAPGADPIEGAGAVHYLAPGVMEKVATTETPQPIIAVVARRFASADLLTKATFVVVADGISDPGNLGTMLRSAEAAGADALVLTPGSVDPTNPKVVRSSAGSIFRLPIIEKITLDEVGRSGIIRLGTSSHTNREFAPVDYTTVDCTRRIALVLGNEAHGLSDNSAVDEWVTIPHVGEAESLNVAMAATVLCFEVARQRRAGSSTVVSS</sequence>
<dbReference type="GO" id="GO:0008173">
    <property type="term" value="F:RNA methyltransferase activity"/>
    <property type="evidence" value="ECO:0007669"/>
    <property type="project" value="InterPro"/>
</dbReference>
<dbReference type="CDD" id="cd18095">
    <property type="entry name" value="SpoU-like_rRNA-MTase"/>
    <property type="match status" value="1"/>
</dbReference>
<feature type="domain" description="tRNA/rRNA methyltransferase SpoU type" evidence="3">
    <location>
        <begin position="64"/>
        <end position="203"/>
    </location>
</feature>
<accession>A0A6J6Z7W2</accession>
<proteinExistence type="predicted"/>
<dbReference type="PANTHER" id="PTHR43191:SF2">
    <property type="entry name" value="RRNA METHYLTRANSFERASE 3, MITOCHONDRIAL"/>
    <property type="match status" value="1"/>
</dbReference>
<dbReference type="PANTHER" id="PTHR43191">
    <property type="entry name" value="RRNA METHYLTRANSFERASE 3"/>
    <property type="match status" value="1"/>
</dbReference>
<dbReference type="Gene3D" id="3.40.1280.10">
    <property type="match status" value="1"/>
</dbReference>
<dbReference type="AlphaFoldDB" id="A0A6J6Z7W2"/>
<dbReference type="GO" id="GO:0032259">
    <property type="term" value="P:methylation"/>
    <property type="evidence" value="ECO:0007669"/>
    <property type="project" value="UniProtKB-KW"/>
</dbReference>
<dbReference type="GO" id="GO:0006396">
    <property type="term" value="P:RNA processing"/>
    <property type="evidence" value="ECO:0007669"/>
    <property type="project" value="InterPro"/>
</dbReference>
<evidence type="ECO:0000259" key="3">
    <source>
        <dbReference type="Pfam" id="PF00588"/>
    </source>
</evidence>
<dbReference type="Pfam" id="PF00588">
    <property type="entry name" value="SpoU_methylase"/>
    <property type="match status" value="1"/>
</dbReference>
<dbReference type="SUPFAM" id="SSF75217">
    <property type="entry name" value="alpha/beta knot"/>
    <property type="match status" value="1"/>
</dbReference>
<gene>
    <name evidence="4" type="ORF">UFOPK3004_01604</name>
    <name evidence="5" type="ORF">UFOPK3304_01781</name>
</gene>
<evidence type="ECO:0000313" key="5">
    <source>
        <dbReference type="EMBL" id="CAB4882460.1"/>
    </source>
</evidence>
<dbReference type="GO" id="GO:0003723">
    <property type="term" value="F:RNA binding"/>
    <property type="evidence" value="ECO:0007669"/>
    <property type="project" value="InterPro"/>
</dbReference>
<keyword evidence="1" id="KW-0489">Methyltransferase</keyword>
<name>A0A6J6Z7W2_9ZZZZ</name>
<dbReference type="InterPro" id="IPR001537">
    <property type="entry name" value="SpoU_MeTrfase"/>
</dbReference>
<dbReference type="InterPro" id="IPR029028">
    <property type="entry name" value="Alpha/beta_knot_MTases"/>
</dbReference>
<keyword evidence="2" id="KW-0808">Transferase</keyword>
<evidence type="ECO:0000313" key="4">
    <source>
        <dbReference type="EMBL" id="CAB4816825.1"/>
    </source>
</evidence>
<reference evidence="4" key="1">
    <citation type="submission" date="2020-05" db="EMBL/GenBank/DDBJ databases">
        <authorList>
            <person name="Chiriac C."/>
            <person name="Salcher M."/>
            <person name="Ghai R."/>
            <person name="Kavagutti S V."/>
        </authorList>
    </citation>
    <scope>NUCLEOTIDE SEQUENCE</scope>
</reference>
<evidence type="ECO:0000256" key="1">
    <source>
        <dbReference type="ARBA" id="ARBA00022603"/>
    </source>
</evidence>
<dbReference type="EMBL" id="CAFAAL010000191">
    <property type="protein sequence ID" value="CAB4816825.1"/>
    <property type="molecule type" value="Genomic_DNA"/>
</dbReference>
<dbReference type="EMBL" id="CAFBLJ010000148">
    <property type="protein sequence ID" value="CAB4882460.1"/>
    <property type="molecule type" value="Genomic_DNA"/>
</dbReference>
<evidence type="ECO:0000256" key="2">
    <source>
        <dbReference type="ARBA" id="ARBA00022679"/>
    </source>
</evidence>